<feature type="domain" description="Anoctamin transmembrane" evidence="9">
    <location>
        <begin position="106"/>
        <end position="278"/>
    </location>
</feature>
<dbReference type="PANTHER" id="PTHR12308:SF21">
    <property type="entry name" value="ANOCTAMIN-6"/>
    <property type="match status" value="1"/>
</dbReference>
<dbReference type="InterPro" id="IPR049452">
    <property type="entry name" value="Anoctamin_TM"/>
</dbReference>
<dbReference type="OrthoDB" id="296386at2759"/>
<dbReference type="GO" id="GO:0005254">
    <property type="term" value="F:chloride channel activity"/>
    <property type="evidence" value="ECO:0007669"/>
    <property type="project" value="TreeGrafter"/>
</dbReference>
<reference evidence="11 12" key="1">
    <citation type="submission" date="2020-03" db="EMBL/GenBank/DDBJ databases">
        <title>Dissostichus mawsoni Genome sequencing and assembly.</title>
        <authorList>
            <person name="Park H."/>
        </authorList>
    </citation>
    <scope>NUCLEOTIDE SEQUENCE [LARGE SCALE GENOMIC DNA]</scope>
    <source>
        <strain evidence="11">DM0001</strain>
        <tissue evidence="11">Muscle</tissue>
    </source>
</reference>
<dbReference type="PANTHER" id="PTHR12308">
    <property type="entry name" value="ANOCTAMIN"/>
    <property type="match status" value="1"/>
</dbReference>
<evidence type="ECO:0000313" key="11">
    <source>
        <dbReference type="EMBL" id="KAF3859597.1"/>
    </source>
</evidence>
<dbReference type="EMBL" id="JAAKFY010000003">
    <property type="protein sequence ID" value="KAF3859597.1"/>
    <property type="molecule type" value="Genomic_DNA"/>
</dbReference>
<dbReference type="Pfam" id="PF04547">
    <property type="entry name" value="Anoctamin"/>
    <property type="match status" value="1"/>
</dbReference>
<evidence type="ECO:0000256" key="8">
    <source>
        <dbReference type="RuleBase" id="RU280814"/>
    </source>
</evidence>
<feature type="domain" description="Anoctamin dimerisation" evidence="10">
    <location>
        <begin position="1"/>
        <end position="69"/>
    </location>
</feature>
<feature type="transmembrane region" description="Helical" evidence="8">
    <location>
        <begin position="141"/>
        <end position="161"/>
    </location>
</feature>
<dbReference type="GO" id="GO:0061589">
    <property type="term" value="P:calcium activated phosphatidylserine scrambling"/>
    <property type="evidence" value="ECO:0007669"/>
    <property type="project" value="TreeGrafter"/>
</dbReference>
<evidence type="ECO:0000256" key="4">
    <source>
        <dbReference type="ARBA" id="ARBA00022692"/>
    </source>
</evidence>
<keyword evidence="5 8" id="KW-1133">Transmembrane helix</keyword>
<gene>
    <name evidence="11" type="ORF">F7725_021996</name>
</gene>
<keyword evidence="4 8" id="KW-0812">Transmembrane</keyword>
<evidence type="ECO:0000256" key="2">
    <source>
        <dbReference type="ARBA" id="ARBA00009671"/>
    </source>
</evidence>
<keyword evidence="7" id="KW-0325">Glycoprotein</keyword>
<evidence type="ECO:0000256" key="1">
    <source>
        <dbReference type="ARBA" id="ARBA00004651"/>
    </source>
</evidence>
<dbReference type="GO" id="GO:0046983">
    <property type="term" value="F:protein dimerization activity"/>
    <property type="evidence" value="ECO:0007669"/>
    <property type="project" value="InterPro"/>
</dbReference>
<dbReference type="InterPro" id="IPR032394">
    <property type="entry name" value="Anoct_dimer"/>
</dbReference>
<evidence type="ECO:0000259" key="9">
    <source>
        <dbReference type="Pfam" id="PF04547"/>
    </source>
</evidence>
<proteinExistence type="inferred from homology"/>
<evidence type="ECO:0000256" key="6">
    <source>
        <dbReference type="ARBA" id="ARBA00023136"/>
    </source>
</evidence>
<organism evidence="11 12">
    <name type="scientific">Dissostichus mawsoni</name>
    <name type="common">Antarctic cod</name>
    <dbReference type="NCBI Taxonomy" id="36200"/>
    <lineage>
        <taxon>Eukaryota</taxon>
        <taxon>Metazoa</taxon>
        <taxon>Chordata</taxon>
        <taxon>Craniata</taxon>
        <taxon>Vertebrata</taxon>
        <taxon>Euteleostomi</taxon>
        <taxon>Actinopterygii</taxon>
        <taxon>Neopterygii</taxon>
        <taxon>Teleostei</taxon>
        <taxon>Neoteleostei</taxon>
        <taxon>Acanthomorphata</taxon>
        <taxon>Eupercaria</taxon>
        <taxon>Perciformes</taxon>
        <taxon>Notothenioidei</taxon>
        <taxon>Nototheniidae</taxon>
        <taxon>Dissostichus</taxon>
    </lineage>
</organism>
<feature type="transmembrane region" description="Helical" evidence="8">
    <location>
        <begin position="203"/>
        <end position="226"/>
    </location>
</feature>
<keyword evidence="3" id="KW-1003">Cell membrane</keyword>
<comment type="subcellular location">
    <subcellularLocation>
        <location evidence="1">Cell membrane</location>
        <topology evidence="1">Multi-pass membrane protein</topology>
    </subcellularLocation>
    <subcellularLocation>
        <location evidence="8">Membrane</location>
        <topology evidence="8">Multi-pass membrane protein</topology>
    </subcellularLocation>
</comment>
<feature type="transmembrane region" description="Helical" evidence="8">
    <location>
        <begin position="114"/>
        <end position="135"/>
    </location>
</feature>
<comment type="caution">
    <text evidence="11">The sequence shown here is derived from an EMBL/GenBank/DDBJ whole genome shotgun (WGS) entry which is preliminary data.</text>
</comment>
<accession>A0A7J5ZG33</accession>
<protein>
    <recommendedName>
        <fullName evidence="8">Anoctamin</fullName>
    </recommendedName>
</protein>
<feature type="domain" description="Anoctamin dimerisation" evidence="10">
    <location>
        <begin position="75"/>
        <end position="103"/>
    </location>
</feature>
<dbReference type="Proteomes" id="UP000518266">
    <property type="component" value="Unassembled WGS sequence"/>
</dbReference>
<dbReference type="GO" id="GO:0061590">
    <property type="term" value="P:calcium activated phosphatidylcholine scrambling"/>
    <property type="evidence" value="ECO:0007669"/>
    <property type="project" value="TreeGrafter"/>
</dbReference>
<sequence>MPWDVLCTYAEVLHIKLPIQPNDLSSRPSPWRHFSCITKHFYPDEQLIMKETEFFTAPFEKDRLEYFHSRFNVKSEDEGSTSERYLLYREWAHPKSFYKMQPLNLIRKYYGEKIGIYFAWLGFYTIMLALAAVKLCIFDNFGTLVFAVFMSIWVTLFLEFWKRYQAELEYMWDTVEFLEQDEPPRPEYEAKCTHERKNPVTGILLILASIMGIIVYRLAAFFAFSAKLRAQDLKELQPLKEYVTPQMATAVTASLISFVVIMILNILYERVAIWITDFGDFF</sequence>
<dbReference type="GO" id="GO:0005886">
    <property type="term" value="C:plasma membrane"/>
    <property type="evidence" value="ECO:0007669"/>
    <property type="project" value="UniProtKB-SubCell"/>
</dbReference>
<evidence type="ECO:0000256" key="5">
    <source>
        <dbReference type="ARBA" id="ARBA00022989"/>
    </source>
</evidence>
<dbReference type="Pfam" id="PF16178">
    <property type="entry name" value="Anoct_dimer"/>
    <property type="match status" value="2"/>
</dbReference>
<evidence type="ECO:0000256" key="3">
    <source>
        <dbReference type="ARBA" id="ARBA00022475"/>
    </source>
</evidence>
<keyword evidence="12" id="KW-1185">Reference proteome</keyword>
<comment type="caution">
    <text evidence="8">Lacks conserved residue(s) required for the propagation of feature annotation.</text>
</comment>
<evidence type="ECO:0000259" key="10">
    <source>
        <dbReference type="Pfam" id="PF16178"/>
    </source>
</evidence>
<dbReference type="InterPro" id="IPR007632">
    <property type="entry name" value="Anoctamin"/>
</dbReference>
<evidence type="ECO:0000313" key="12">
    <source>
        <dbReference type="Proteomes" id="UP000518266"/>
    </source>
</evidence>
<evidence type="ECO:0000256" key="7">
    <source>
        <dbReference type="ARBA" id="ARBA00023180"/>
    </source>
</evidence>
<name>A0A7J5ZG33_DISMA</name>
<keyword evidence="6 8" id="KW-0472">Membrane</keyword>
<dbReference type="AlphaFoldDB" id="A0A7J5ZG33"/>
<comment type="similarity">
    <text evidence="2 8">Belongs to the anoctamin family.</text>
</comment>
<feature type="transmembrane region" description="Helical" evidence="8">
    <location>
        <begin position="246"/>
        <end position="268"/>
    </location>
</feature>